<dbReference type="Proteomes" id="UP001163882">
    <property type="component" value="Chromosome"/>
</dbReference>
<evidence type="ECO:0000256" key="5">
    <source>
        <dbReference type="ARBA" id="ARBA00023136"/>
    </source>
</evidence>
<gene>
    <name evidence="7" type="ORF">OF122_15895</name>
</gene>
<evidence type="ECO:0000313" key="7">
    <source>
        <dbReference type="EMBL" id="UYQ71514.1"/>
    </source>
</evidence>
<evidence type="ECO:0000256" key="3">
    <source>
        <dbReference type="ARBA" id="ARBA00022692"/>
    </source>
</evidence>
<dbReference type="PANTHER" id="PTHR23427:SF2">
    <property type="entry name" value="SURFEIT LOCUS PROTEIN 1"/>
    <property type="match status" value="1"/>
</dbReference>
<feature type="transmembrane region" description="Helical" evidence="6">
    <location>
        <begin position="27"/>
        <end position="46"/>
    </location>
</feature>
<keyword evidence="8" id="KW-1185">Reference proteome</keyword>
<keyword evidence="4 6" id="KW-1133">Transmembrane helix</keyword>
<evidence type="ECO:0000313" key="8">
    <source>
        <dbReference type="Proteomes" id="UP001163882"/>
    </source>
</evidence>
<organism evidence="7 8">
    <name type="scientific">Pelagibacterium flavum</name>
    <dbReference type="NCBI Taxonomy" id="2984530"/>
    <lineage>
        <taxon>Bacteria</taxon>
        <taxon>Pseudomonadati</taxon>
        <taxon>Pseudomonadota</taxon>
        <taxon>Alphaproteobacteria</taxon>
        <taxon>Hyphomicrobiales</taxon>
        <taxon>Devosiaceae</taxon>
        <taxon>Pelagibacterium</taxon>
    </lineage>
</organism>
<protein>
    <recommendedName>
        <fullName evidence="6">SURF1-like protein</fullName>
    </recommendedName>
</protein>
<accession>A0ABY6IPW9</accession>
<dbReference type="InterPro" id="IPR045214">
    <property type="entry name" value="Surf1/Surf4"/>
</dbReference>
<comment type="subcellular location">
    <subcellularLocation>
        <location evidence="6">Cell membrane</location>
        <topology evidence="6">Multi-pass membrane protein</topology>
    </subcellularLocation>
    <subcellularLocation>
        <location evidence="1">Membrane</location>
    </subcellularLocation>
</comment>
<dbReference type="PANTHER" id="PTHR23427">
    <property type="entry name" value="SURFEIT LOCUS PROTEIN"/>
    <property type="match status" value="1"/>
</dbReference>
<evidence type="ECO:0000256" key="6">
    <source>
        <dbReference type="RuleBase" id="RU363076"/>
    </source>
</evidence>
<evidence type="ECO:0000256" key="1">
    <source>
        <dbReference type="ARBA" id="ARBA00004370"/>
    </source>
</evidence>
<feature type="transmembrane region" description="Helical" evidence="6">
    <location>
        <begin position="240"/>
        <end position="258"/>
    </location>
</feature>
<dbReference type="CDD" id="cd06662">
    <property type="entry name" value="SURF1"/>
    <property type="match status" value="1"/>
</dbReference>
<name>A0ABY6IPW9_9HYPH</name>
<dbReference type="Pfam" id="PF02104">
    <property type="entry name" value="SURF1"/>
    <property type="match status" value="1"/>
</dbReference>
<proteinExistence type="inferred from homology"/>
<keyword evidence="5 6" id="KW-0472">Membrane</keyword>
<sequence length="273" mass="30441">MSDSRRSENALTADARQPRSYWGFRQISFVVLMAGLTALFIALGTWQVERLAEKEALIAAVEARFDLEPQPFPAPGDWDALDPEALDYARFELTGTFDNTETVLVFTNLPDPAGPYGGVGYWVMAPFSLEQGGIVWVNRGFIPDAAAADFADGGDAPEGQVTLEAIARRPEQANSFTPDPDFGERREWVRNPERLSAFLDDAAGPIAPVTLDRIAREPGELPQGGETQITFPNRHLEYAGTWYLFAAITPIMLGFWLWRQRRPRNLAHEEKDN</sequence>
<keyword evidence="3 6" id="KW-0812">Transmembrane</keyword>
<comment type="similarity">
    <text evidence="2 6">Belongs to the SURF1 family.</text>
</comment>
<dbReference type="PROSITE" id="PS50895">
    <property type="entry name" value="SURF1"/>
    <property type="match status" value="1"/>
</dbReference>
<dbReference type="InterPro" id="IPR002994">
    <property type="entry name" value="Surf1/Shy1"/>
</dbReference>
<evidence type="ECO:0000256" key="4">
    <source>
        <dbReference type="ARBA" id="ARBA00022989"/>
    </source>
</evidence>
<dbReference type="RefSeq" id="WP_264225164.1">
    <property type="nucleotide sequence ID" value="NZ_CP107716.1"/>
</dbReference>
<evidence type="ECO:0000256" key="2">
    <source>
        <dbReference type="ARBA" id="ARBA00007165"/>
    </source>
</evidence>
<keyword evidence="6" id="KW-1003">Cell membrane</keyword>
<dbReference type="EMBL" id="CP107716">
    <property type="protein sequence ID" value="UYQ71514.1"/>
    <property type="molecule type" value="Genomic_DNA"/>
</dbReference>
<reference evidence="7" key="1">
    <citation type="submission" date="2022-10" db="EMBL/GenBank/DDBJ databases">
        <title>YIM 151497 complete genome.</title>
        <authorList>
            <person name="Chen X."/>
        </authorList>
    </citation>
    <scope>NUCLEOTIDE SEQUENCE</scope>
    <source>
        <strain evidence="7">YIM 151497</strain>
    </source>
</reference>